<reference evidence="3" key="1">
    <citation type="submission" date="2021-11" db="EMBL/GenBank/DDBJ databases">
        <authorList>
            <person name="Schell T."/>
        </authorList>
    </citation>
    <scope>NUCLEOTIDE SEQUENCE</scope>
    <source>
        <strain evidence="3">M5</strain>
    </source>
</reference>
<evidence type="ECO:0000313" key="3">
    <source>
        <dbReference type="EMBL" id="CAH0104479.1"/>
    </source>
</evidence>
<comment type="caution">
    <text evidence="3">The sequence shown here is derived from an EMBL/GenBank/DDBJ whole genome shotgun (WGS) entry which is preliminary data.</text>
</comment>
<dbReference type="InterPro" id="IPR003609">
    <property type="entry name" value="Pan_app"/>
</dbReference>
<organism evidence="3 4">
    <name type="scientific">Daphnia galeata</name>
    <dbReference type="NCBI Taxonomy" id="27404"/>
    <lineage>
        <taxon>Eukaryota</taxon>
        <taxon>Metazoa</taxon>
        <taxon>Ecdysozoa</taxon>
        <taxon>Arthropoda</taxon>
        <taxon>Crustacea</taxon>
        <taxon>Branchiopoda</taxon>
        <taxon>Diplostraca</taxon>
        <taxon>Cladocera</taxon>
        <taxon>Anomopoda</taxon>
        <taxon>Daphniidae</taxon>
        <taxon>Daphnia</taxon>
    </lineage>
</organism>
<protein>
    <recommendedName>
        <fullName evidence="2">Apple domain-containing protein</fullName>
    </recommendedName>
</protein>
<keyword evidence="4" id="KW-1185">Reference proteome</keyword>
<evidence type="ECO:0000259" key="2">
    <source>
        <dbReference type="Pfam" id="PF00024"/>
    </source>
</evidence>
<dbReference type="EMBL" id="CAKKLH010000144">
    <property type="protein sequence ID" value="CAH0104479.1"/>
    <property type="molecule type" value="Genomic_DNA"/>
</dbReference>
<gene>
    <name evidence="3" type="ORF">DGAL_LOCUS7385</name>
</gene>
<proteinExistence type="predicted"/>
<accession>A0A8J2WMH0</accession>
<dbReference type="Proteomes" id="UP000789390">
    <property type="component" value="Unassembled WGS sequence"/>
</dbReference>
<feature type="domain" description="Apple" evidence="2">
    <location>
        <begin position="208"/>
        <end position="242"/>
    </location>
</feature>
<keyword evidence="1" id="KW-0732">Signal</keyword>
<name>A0A8J2WMH0_9CRUS</name>
<dbReference type="Gene3D" id="3.50.4.10">
    <property type="entry name" value="Hepatocyte Growth Factor"/>
    <property type="match status" value="1"/>
</dbReference>
<evidence type="ECO:0000256" key="1">
    <source>
        <dbReference type="SAM" id="SignalP"/>
    </source>
</evidence>
<dbReference type="AlphaFoldDB" id="A0A8J2WMH0"/>
<dbReference type="Pfam" id="PF00024">
    <property type="entry name" value="PAN_1"/>
    <property type="match status" value="1"/>
</dbReference>
<evidence type="ECO:0000313" key="4">
    <source>
        <dbReference type="Proteomes" id="UP000789390"/>
    </source>
</evidence>
<sequence>MIKSSVTMLVTLMAVTLVCMAVPKTDAKPEPRADDHQVGSVWPDNVMIISSNNERNEDDVVLESNLSDVSISTPEISVTSADDSFITDSITAVNEESNNSSIQTDDNISPIENIQIEEVPIESSISISADDDEVVQNMTENVPVVEQEIKLTMDEIFKIDVNSSTATDSKVLDTCDFNLAIPNRNIPSITYSTNCDFSRHDMYERTCITNAFACASICAGDRRCTHFTYIANLNSGTCRLKYAPGSGGSWASAVKAPSPYVCGYIGKRAFNNILLGLCLSLDINVNI</sequence>
<dbReference type="OrthoDB" id="6374629at2759"/>
<feature type="chain" id="PRO_5035225901" description="Apple domain-containing protein" evidence="1">
    <location>
        <begin position="28"/>
        <end position="287"/>
    </location>
</feature>
<feature type="signal peptide" evidence="1">
    <location>
        <begin position="1"/>
        <end position="27"/>
    </location>
</feature>